<name>A0ABV6U8P2_9ACTN</name>
<dbReference type="Proteomes" id="UP001589870">
    <property type="component" value="Unassembled WGS sequence"/>
</dbReference>
<accession>A0ABV6U8P2</accession>
<protein>
    <recommendedName>
        <fullName evidence="3">DUF397 domain-containing protein</fullName>
    </recommendedName>
</protein>
<evidence type="ECO:0000313" key="1">
    <source>
        <dbReference type="EMBL" id="MFC0863691.1"/>
    </source>
</evidence>
<dbReference type="RefSeq" id="WP_394301831.1">
    <property type="nucleotide sequence ID" value="NZ_JBHMQT010000033.1"/>
</dbReference>
<organism evidence="1 2">
    <name type="scientific">Sphaerimonospora cavernae</name>
    <dbReference type="NCBI Taxonomy" id="1740611"/>
    <lineage>
        <taxon>Bacteria</taxon>
        <taxon>Bacillati</taxon>
        <taxon>Actinomycetota</taxon>
        <taxon>Actinomycetes</taxon>
        <taxon>Streptosporangiales</taxon>
        <taxon>Streptosporangiaceae</taxon>
        <taxon>Sphaerimonospora</taxon>
    </lineage>
</organism>
<evidence type="ECO:0008006" key="3">
    <source>
        <dbReference type="Google" id="ProtNLM"/>
    </source>
</evidence>
<comment type="caution">
    <text evidence="1">The sequence shown here is derived from an EMBL/GenBank/DDBJ whole genome shotgun (WGS) entry which is preliminary data.</text>
</comment>
<evidence type="ECO:0000313" key="2">
    <source>
        <dbReference type="Proteomes" id="UP001589870"/>
    </source>
</evidence>
<gene>
    <name evidence="1" type="ORF">ACFHYQ_15415</name>
</gene>
<reference evidence="1 2" key="1">
    <citation type="submission" date="2024-09" db="EMBL/GenBank/DDBJ databases">
        <authorList>
            <person name="Sun Q."/>
            <person name="Mori K."/>
        </authorList>
    </citation>
    <scope>NUCLEOTIDE SEQUENCE [LARGE SCALE GENOMIC DNA]</scope>
    <source>
        <strain evidence="1 2">TBRC 1851</strain>
    </source>
</reference>
<proteinExistence type="predicted"/>
<dbReference type="EMBL" id="JBHMQT010000033">
    <property type="protein sequence ID" value="MFC0863691.1"/>
    <property type="molecule type" value="Genomic_DNA"/>
</dbReference>
<sequence length="53" mass="5837">MPQQEGDAITIAIGDLSHTGIMQRPSFVTTNRHAWDIFVKAVKSGKFDHLAAQ</sequence>
<keyword evidence="2" id="KW-1185">Reference proteome</keyword>